<dbReference type="InterPro" id="IPR000361">
    <property type="entry name" value="ATAP_core_dom"/>
</dbReference>
<dbReference type="InterPro" id="IPR016092">
    <property type="entry name" value="ATAP"/>
</dbReference>
<dbReference type="GO" id="GO:0051539">
    <property type="term" value="F:4 iron, 4 sulfur cluster binding"/>
    <property type="evidence" value="ECO:0007669"/>
    <property type="project" value="TreeGrafter"/>
</dbReference>
<name>A0A5E6M6L7_9BACT</name>
<evidence type="ECO:0000313" key="3">
    <source>
        <dbReference type="Proteomes" id="UP000381693"/>
    </source>
</evidence>
<protein>
    <submittedName>
        <fullName evidence="2">Iron-sulfur cluster insertion protein ErpA</fullName>
    </submittedName>
</protein>
<dbReference type="Gene3D" id="2.60.300.12">
    <property type="entry name" value="HesB-like domain"/>
    <property type="match status" value="1"/>
</dbReference>
<dbReference type="PROSITE" id="PS01152">
    <property type="entry name" value="HESB"/>
    <property type="match status" value="1"/>
</dbReference>
<dbReference type="PANTHER" id="PTHR43011:SF1">
    <property type="entry name" value="IRON-SULFUR CLUSTER ASSEMBLY 2 HOMOLOG, MITOCHONDRIAL"/>
    <property type="match status" value="1"/>
</dbReference>
<evidence type="ECO:0000259" key="1">
    <source>
        <dbReference type="Pfam" id="PF01521"/>
    </source>
</evidence>
<dbReference type="Proteomes" id="UP000381693">
    <property type="component" value="Unassembled WGS sequence"/>
</dbReference>
<sequence length="125" mass="13512">MEKMEGASSVSYTLGNEKLCRITSEAAERLSDLLRESEKVGGALRIAVVGGGCSGLQYQMDLVDRPREKDILIEAGEVRLVVDPKSALFLAGSVLDYSEDLQNRGFIVRNPNASSHCSCGKSFSL</sequence>
<dbReference type="GO" id="GO:0005506">
    <property type="term" value="F:iron ion binding"/>
    <property type="evidence" value="ECO:0007669"/>
    <property type="project" value="TreeGrafter"/>
</dbReference>
<dbReference type="InterPro" id="IPR035903">
    <property type="entry name" value="HesB-like_dom_sf"/>
</dbReference>
<organism evidence="2 3">
    <name type="scientific">Methylacidimicrobium cyclopophantes</name>
    <dbReference type="NCBI Taxonomy" id="1041766"/>
    <lineage>
        <taxon>Bacteria</taxon>
        <taxon>Pseudomonadati</taxon>
        <taxon>Verrucomicrobiota</taxon>
        <taxon>Methylacidimicrobium</taxon>
    </lineage>
</organism>
<dbReference type="GO" id="GO:0016226">
    <property type="term" value="P:iron-sulfur cluster assembly"/>
    <property type="evidence" value="ECO:0007669"/>
    <property type="project" value="InterPro"/>
</dbReference>
<feature type="domain" description="Core" evidence="1">
    <location>
        <begin position="22"/>
        <end position="121"/>
    </location>
</feature>
<accession>A0A5E6M6L7</accession>
<dbReference type="SUPFAM" id="SSF89360">
    <property type="entry name" value="HesB-like domain"/>
    <property type="match status" value="1"/>
</dbReference>
<proteinExistence type="predicted"/>
<reference evidence="2" key="1">
    <citation type="submission" date="2019-09" db="EMBL/GenBank/DDBJ databases">
        <authorList>
            <person name="Cremers G."/>
        </authorList>
    </citation>
    <scope>NUCLEOTIDE SEQUENCE [LARGE SCALE GENOMIC DNA]</scope>
    <source>
        <strain evidence="2">3B</strain>
    </source>
</reference>
<gene>
    <name evidence="2" type="primary">erpA</name>
    <name evidence="2" type="ORF">MAMC_00137</name>
</gene>
<evidence type="ECO:0000313" key="2">
    <source>
        <dbReference type="EMBL" id="VVM04580.1"/>
    </source>
</evidence>
<keyword evidence="3" id="KW-1185">Reference proteome</keyword>
<dbReference type="AlphaFoldDB" id="A0A5E6M6L7"/>
<dbReference type="NCBIfam" id="TIGR00049">
    <property type="entry name" value="iron-sulfur cluster assembly accessory protein"/>
    <property type="match status" value="1"/>
</dbReference>
<dbReference type="PANTHER" id="PTHR43011">
    <property type="entry name" value="IRON-SULFUR CLUSTER ASSEMBLY 2 HOMOLOG, MITOCHONDRIAL"/>
    <property type="match status" value="1"/>
</dbReference>
<comment type="caution">
    <text evidence="2">The sequence shown here is derived from an EMBL/GenBank/DDBJ whole genome shotgun (WGS) entry which is preliminary data.</text>
</comment>
<dbReference type="InterPro" id="IPR017870">
    <property type="entry name" value="FeS_cluster_insertion_CS"/>
</dbReference>
<dbReference type="Pfam" id="PF01521">
    <property type="entry name" value="Fe-S_biosyn"/>
    <property type="match status" value="1"/>
</dbReference>
<dbReference type="EMBL" id="CABFUZ020000020">
    <property type="protein sequence ID" value="VVM04580.1"/>
    <property type="molecule type" value="Genomic_DNA"/>
</dbReference>
<dbReference type="GO" id="GO:0051537">
    <property type="term" value="F:2 iron, 2 sulfur cluster binding"/>
    <property type="evidence" value="ECO:0007669"/>
    <property type="project" value="UniProtKB-ARBA"/>
</dbReference>